<dbReference type="PANTHER" id="PTHR30024:SF17">
    <property type="entry name" value="SOLUTE-BINDING PROTEIN FAMILY 3_N-TERMINAL DOMAIN-CONTAINING PROTEIN"/>
    <property type="match status" value="1"/>
</dbReference>
<sequence>MRSIVAVGLGVWLALSAWAEPLYFGVVPQQSAIRTATLWGPLVSHLAAETGLEIQLKTSRDIPTFEQELAKGAFHFAYMNPYHFTVFNENPGYQAMAHRDGQGIRGVIVVAKDSDITELGQLDGGVVAFPAPAAFAATLITGAELTAAGVTFIPRYTLSHDSVYRAVSAGLMPAGGGIGRTLAAVDADTRSLLRVLHTTAAYTPHAIAAAPQVDPEVIGRVQRAVTELVDREVLDPLKINAFVAAEDADWNDVRALDLKAIATP</sequence>
<protein>
    <submittedName>
        <fullName evidence="1">PhnD/SsuA/transferrin family substrate-binding protein</fullName>
    </submittedName>
</protein>
<name>A0A5Q2QD87_9GAMM</name>
<dbReference type="EMBL" id="CP045871">
    <property type="protein sequence ID" value="QGG80321.1"/>
    <property type="molecule type" value="Genomic_DNA"/>
</dbReference>
<dbReference type="Proteomes" id="UP000388235">
    <property type="component" value="Chromosome"/>
</dbReference>
<dbReference type="KEGG" id="llp:GH975_06940"/>
<dbReference type="Gene3D" id="3.40.190.10">
    <property type="entry name" value="Periplasmic binding protein-like II"/>
    <property type="match status" value="2"/>
</dbReference>
<evidence type="ECO:0000313" key="2">
    <source>
        <dbReference type="Proteomes" id="UP000388235"/>
    </source>
</evidence>
<keyword evidence="2" id="KW-1185">Reference proteome</keyword>
<dbReference type="RefSeq" id="WP_153713825.1">
    <property type="nucleotide sequence ID" value="NZ_CP045871.1"/>
</dbReference>
<reference evidence="1 2" key="1">
    <citation type="submission" date="2019-11" db="EMBL/GenBank/DDBJ databases">
        <authorList>
            <person name="Khan S.A."/>
            <person name="Jeon C.O."/>
            <person name="Chun B.H."/>
        </authorList>
    </citation>
    <scope>NUCLEOTIDE SEQUENCE [LARGE SCALE GENOMIC DNA]</scope>
    <source>
        <strain evidence="1 2">IMCC 1097</strain>
    </source>
</reference>
<dbReference type="PANTHER" id="PTHR30024">
    <property type="entry name" value="ALIPHATIC SULFONATES-BINDING PROTEIN-RELATED"/>
    <property type="match status" value="1"/>
</dbReference>
<dbReference type="AlphaFoldDB" id="A0A5Q2QD87"/>
<accession>A0A5Q2QD87</accession>
<dbReference type="Pfam" id="PF12974">
    <property type="entry name" value="Phosphonate-bd"/>
    <property type="match status" value="1"/>
</dbReference>
<dbReference type="OrthoDB" id="5343002at2"/>
<evidence type="ECO:0000313" key="1">
    <source>
        <dbReference type="EMBL" id="QGG80321.1"/>
    </source>
</evidence>
<dbReference type="SUPFAM" id="SSF53850">
    <property type="entry name" value="Periplasmic binding protein-like II"/>
    <property type="match status" value="1"/>
</dbReference>
<organism evidence="1 2">
    <name type="scientific">Litorivicinus lipolyticus</name>
    <dbReference type="NCBI Taxonomy" id="418701"/>
    <lineage>
        <taxon>Bacteria</taxon>
        <taxon>Pseudomonadati</taxon>
        <taxon>Pseudomonadota</taxon>
        <taxon>Gammaproteobacteria</taxon>
        <taxon>Oceanospirillales</taxon>
        <taxon>Litorivicinaceae</taxon>
        <taxon>Litorivicinus</taxon>
    </lineage>
</organism>
<gene>
    <name evidence="1" type="ORF">GH975_06940</name>
</gene>
<proteinExistence type="predicted"/>